<evidence type="ECO:0000313" key="5">
    <source>
        <dbReference type="Proteomes" id="UP001304671"/>
    </source>
</evidence>
<dbReference type="PANTHER" id="PTHR10091">
    <property type="entry name" value="ALDOSE-1-EPIMERASE"/>
    <property type="match status" value="1"/>
</dbReference>
<dbReference type="EMBL" id="JAYFUL010000003">
    <property type="protein sequence ID" value="MEA5256823.1"/>
    <property type="molecule type" value="Genomic_DNA"/>
</dbReference>
<dbReference type="RefSeq" id="WP_323246783.1">
    <property type="nucleotide sequence ID" value="NZ_JAYFUL010000003.1"/>
</dbReference>
<dbReference type="InterPro" id="IPR014718">
    <property type="entry name" value="GH-type_carb-bd"/>
</dbReference>
<dbReference type="Gene3D" id="2.70.98.10">
    <property type="match status" value="1"/>
</dbReference>
<accession>A0ABU5QIG2</accession>
<gene>
    <name evidence="4" type="ORF">VB264_03435</name>
</gene>
<evidence type="ECO:0000256" key="2">
    <source>
        <dbReference type="ARBA" id="ARBA00011245"/>
    </source>
</evidence>
<sequence length="314" mass="34957">MKIIKEQFGRFTEYILSNPTTGESVNILPAFGGIIRKMTFQKEGKFFNVIVGADTDEQLVNEMTAYPSAHLFPWGNRVRDGKYTFENANHQLPINEVGLHNAIHGFVAFANFEVVQEEADDTKASIVIQFEYKGNHVGYPFPFVLAITNTLSTTEGFTITYTIKNTGYTKMPVVLGWHPYFKIAGETANDWHIDFPATEQSIPDEQMISVSKKPVDFSGGIALNNQILDAVFSVKKADKITAILHSPKQNVAINVWQEGLDKQFTFMVVYIPPTRDCVAIEPMTGNTNAYNSGDGLLTLSAEETYQVSCGVFLS</sequence>
<dbReference type="PANTHER" id="PTHR10091:SF0">
    <property type="entry name" value="GALACTOSE MUTAROTASE"/>
    <property type="match status" value="1"/>
</dbReference>
<dbReference type="InterPro" id="IPR011013">
    <property type="entry name" value="Gal_mutarotase_sf_dom"/>
</dbReference>
<dbReference type="SUPFAM" id="SSF74650">
    <property type="entry name" value="Galactose mutarotase-like"/>
    <property type="match status" value="1"/>
</dbReference>
<dbReference type="Pfam" id="PF01263">
    <property type="entry name" value="Aldose_epim"/>
    <property type="match status" value="1"/>
</dbReference>
<dbReference type="InterPro" id="IPR008183">
    <property type="entry name" value="Aldose_1/G6P_1-epimerase"/>
</dbReference>
<proteinExistence type="predicted"/>
<comment type="subunit">
    <text evidence="2">Monomer.</text>
</comment>
<keyword evidence="3" id="KW-0106">Calcium</keyword>
<name>A0ABU5QIG2_9BACT</name>
<evidence type="ECO:0000256" key="1">
    <source>
        <dbReference type="ARBA" id="ARBA00001913"/>
    </source>
</evidence>
<comment type="caution">
    <text evidence="4">The sequence shown here is derived from an EMBL/GenBank/DDBJ whole genome shotgun (WGS) entry which is preliminary data.</text>
</comment>
<protein>
    <submittedName>
        <fullName evidence="4">Aldose 1-epimerase</fullName>
    </submittedName>
</protein>
<evidence type="ECO:0000313" key="4">
    <source>
        <dbReference type="EMBL" id="MEA5256823.1"/>
    </source>
</evidence>
<dbReference type="CDD" id="cd01081">
    <property type="entry name" value="Aldose_epim"/>
    <property type="match status" value="1"/>
</dbReference>
<organism evidence="4 5">
    <name type="scientific">Arcicella aquatica</name>
    <dbReference type="NCBI Taxonomy" id="217141"/>
    <lineage>
        <taxon>Bacteria</taxon>
        <taxon>Pseudomonadati</taxon>
        <taxon>Bacteroidota</taxon>
        <taxon>Cytophagia</taxon>
        <taxon>Cytophagales</taxon>
        <taxon>Flectobacillaceae</taxon>
        <taxon>Arcicella</taxon>
    </lineage>
</organism>
<keyword evidence="5" id="KW-1185">Reference proteome</keyword>
<reference evidence="4 5" key="1">
    <citation type="submission" date="2023-12" db="EMBL/GenBank/DDBJ databases">
        <title>Novel species of the genus Arcicella isolated from rivers.</title>
        <authorList>
            <person name="Lu H."/>
        </authorList>
    </citation>
    <scope>NUCLEOTIDE SEQUENCE [LARGE SCALE GENOMIC DNA]</scope>
    <source>
        <strain evidence="4 5">LMG 21963</strain>
    </source>
</reference>
<comment type="cofactor">
    <cofactor evidence="1">
        <name>Ca(2+)</name>
        <dbReference type="ChEBI" id="CHEBI:29108"/>
    </cofactor>
</comment>
<dbReference type="Proteomes" id="UP001304671">
    <property type="component" value="Unassembled WGS sequence"/>
</dbReference>
<evidence type="ECO:0000256" key="3">
    <source>
        <dbReference type="ARBA" id="ARBA00022837"/>
    </source>
</evidence>